<accession>A0A074ZKM5</accession>
<dbReference type="RefSeq" id="XP_009172359.1">
    <property type="nucleotide sequence ID" value="XM_009174095.1"/>
</dbReference>
<sequence>MVSNVYVQMSAGVQTISEGEGGIPARRQYIRWVPVCGSQKLDRPGATIGFTRVLVAIEDPENHLVNVGKEDGFRQTSQLGTPDAEDKFEK</sequence>
<organism evidence="2 3">
    <name type="scientific">Opisthorchis viverrini</name>
    <name type="common">Southeast Asian liver fluke</name>
    <dbReference type="NCBI Taxonomy" id="6198"/>
    <lineage>
        <taxon>Eukaryota</taxon>
        <taxon>Metazoa</taxon>
        <taxon>Spiralia</taxon>
        <taxon>Lophotrochozoa</taxon>
        <taxon>Platyhelminthes</taxon>
        <taxon>Trematoda</taxon>
        <taxon>Digenea</taxon>
        <taxon>Opisthorchiida</taxon>
        <taxon>Opisthorchiata</taxon>
        <taxon>Opisthorchiidae</taxon>
        <taxon>Opisthorchis</taxon>
    </lineage>
</organism>
<protein>
    <submittedName>
        <fullName evidence="2">Uncharacterized protein</fullName>
    </submittedName>
</protein>
<dbReference type="EMBL" id="KL596830">
    <property type="protein sequence ID" value="KER23910.1"/>
    <property type="molecule type" value="Genomic_DNA"/>
</dbReference>
<keyword evidence="3" id="KW-1185">Reference proteome</keyword>
<dbReference type="Proteomes" id="UP000054324">
    <property type="component" value="Unassembled WGS sequence"/>
</dbReference>
<dbReference type="CTD" id="20322508"/>
<dbReference type="KEGG" id="ovi:T265_08329"/>
<evidence type="ECO:0000256" key="1">
    <source>
        <dbReference type="SAM" id="MobiDB-lite"/>
    </source>
</evidence>
<name>A0A074ZKM5_OPIVI</name>
<evidence type="ECO:0000313" key="3">
    <source>
        <dbReference type="Proteomes" id="UP000054324"/>
    </source>
</evidence>
<gene>
    <name evidence="2" type="ORF">T265_08329</name>
</gene>
<evidence type="ECO:0000313" key="2">
    <source>
        <dbReference type="EMBL" id="KER23910.1"/>
    </source>
</evidence>
<dbReference type="AlphaFoldDB" id="A0A074ZKM5"/>
<feature type="region of interest" description="Disordered" evidence="1">
    <location>
        <begin position="68"/>
        <end position="90"/>
    </location>
</feature>
<reference evidence="2 3" key="1">
    <citation type="submission" date="2013-11" db="EMBL/GenBank/DDBJ databases">
        <title>Opisthorchis viverrini - life in the bile duct.</title>
        <authorList>
            <person name="Young N.D."/>
            <person name="Nagarajan N."/>
            <person name="Lin S.J."/>
            <person name="Korhonen P.K."/>
            <person name="Jex A.R."/>
            <person name="Hall R.S."/>
            <person name="Safavi-Hemami H."/>
            <person name="Kaewkong W."/>
            <person name="Bertrand D."/>
            <person name="Gao S."/>
            <person name="Seet Q."/>
            <person name="Wongkham S."/>
            <person name="Teh B.T."/>
            <person name="Wongkham C."/>
            <person name="Intapan P.M."/>
            <person name="Maleewong W."/>
            <person name="Yang X."/>
            <person name="Hu M."/>
            <person name="Wang Z."/>
            <person name="Hofmann A."/>
            <person name="Sternberg P.W."/>
            <person name="Tan P."/>
            <person name="Wang J."/>
            <person name="Gasser R.B."/>
        </authorList>
    </citation>
    <scope>NUCLEOTIDE SEQUENCE [LARGE SCALE GENOMIC DNA]</scope>
</reference>
<dbReference type="GeneID" id="20322508"/>
<proteinExistence type="predicted"/>